<dbReference type="GeneID" id="33898329"/>
<feature type="domain" description="HTH lacI-type" evidence="4">
    <location>
        <begin position="36"/>
        <end position="90"/>
    </location>
</feature>
<dbReference type="CDD" id="cd06286">
    <property type="entry name" value="PBP1_CcpB-like"/>
    <property type="match status" value="1"/>
</dbReference>
<dbReference type="PANTHER" id="PTHR30146">
    <property type="entry name" value="LACI-RELATED TRANSCRIPTIONAL REPRESSOR"/>
    <property type="match status" value="1"/>
</dbReference>
<dbReference type="SUPFAM" id="SSF53822">
    <property type="entry name" value="Periplasmic binding protein-like I"/>
    <property type="match status" value="1"/>
</dbReference>
<sequence length="363" mass="42054">MNFPHIFVHLVYNRCKTYNILYILKCITDQGGITISTIEDIAKLAGVSKATVSRVLNRHPYVRPELRARVEAIIEEQNYVPIATAKDLRRLQTNLVGVVVPNIYHPFFSQLIQELSYILKKDHYDIVILQSNYEMDKEREFLHYIKTKKLDALIFMTLSLPIGEVEEAMHFGKIVICNEHVETEKICTVQFNEELAGYMGTKHLIEKGYTRIGFCYDTLKSKAQRQRYKGYKRALKEYGLQLQQEWVFSNCFELKDGEKVIYSISSMRDIPDAIFTGSDEIAAGMIMTAQRLHIHVPQDLGVIGFDNQPLSMIMTPNITTIQTSIRSMAQHSIFLLHKQSRKEHVQQIRLPVAIIERESTRRR</sequence>
<dbReference type="Gene3D" id="1.10.260.40">
    <property type="entry name" value="lambda repressor-like DNA-binding domains"/>
    <property type="match status" value="1"/>
</dbReference>
<dbReference type="PROSITE" id="PS50932">
    <property type="entry name" value="HTH_LACI_2"/>
    <property type="match status" value="1"/>
</dbReference>
<dbReference type="RefSeq" id="WP_012095543.1">
    <property type="nucleotide sequence ID" value="NZ_CP024096.1"/>
</dbReference>
<dbReference type="GO" id="GO:0003700">
    <property type="term" value="F:DNA-binding transcription factor activity"/>
    <property type="evidence" value="ECO:0007669"/>
    <property type="project" value="TreeGrafter"/>
</dbReference>
<evidence type="ECO:0000313" key="6">
    <source>
        <dbReference type="Proteomes" id="UP000242164"/>
    </source>
</evidence>
<dbReference type="InterPro" id="IPR010982">
    <property type="entry name" value="Lambda_DNA-bd_dom_sf"/>
</dbReference>
<dbReference type="InterPro" id="IPR028082">
    <property type="entry name" value="Peripla_BP_I"/>
</dbReference>
<dbReference type="SMART" id="SM00354">
    <property type="entry name" value="HTH_LACI"/>
    <property type="match status" value="1"/>
</dbReference>
<evidence type="ECO:0000259" key="4">
    <source>
        <dbReference type="PROSITE" id="PS50932"/>
    </source>
</evidence>
<evidence type="ECO:0000313" key="5">
    <source>
        <dbReference type="EMBL" id="SCM01300.1"/>
    </source>
</evidence>
<name>A0AAX2CKT4_9BACI</name>
<dbReference type="Gene3D" id="3.40.50.2300">
    <property type="match status" value="2"/>
</dbReference>
<evidence type="ECO:0000256" key="1">
    <source>
        <dbReference type="ARBA" id="ARBA00023015"/>
    </source>
</evidence>
<dbReference type="PRINTS" id="PR00036">
    <property type="entry name" value="HTHLACI"/>
</dbReference>
<dbReference type="CDD" id="cd01392">
    <property type="entry name" value="HTH_LacI"/>
    <property type="match status" value="1"/>
</dbReference>
<dbReference type="PANTHER" id="PTHR30146:SF136">
    <property type="entry name" value="NTD BIOSYNTHESIS OPERON REGULATOR NTDR"/>
    <property type="match status" value="1"/>
</dbReference>
<accession>A0AAX2CKT4</accession>
<comment type="caution">
    <text evidence="5">The sequence shown here is derived from an EMBL/GenBank/DDBJ whole genome shotgun (WGS) entry which is preliminary data.</text>
</comment>
<dbReference type="PROSITE" id="PS00356">
    <property type="entry name" value="HTH_LACI_1"/>
    <property type="match status" value="1"/>
</dbReference>
<dbReference type="InterPro" id="IPR000843">
    <property type="entry name" value="HTH_LacI"/>
</dbReference>
<keyword evidence="2" id="KW-0238">DNA-binding</keyword>
<protein>
    <submittedName>
        <fullName evidence="5">KabR</fullName>
    </submittedName>
</protein>
<gene>
    <name evidence="5" type="ORF">BCB44BAC_03475</name>
</gene>
<evidence type="ECO:0000256" key="2">
    <source>
        <dbReference type="ARBA" id="ARBA00023125"/>
    </source>
</evidence>
<dbReference type="AlphaFoldDB" id="A0AAX2CKT4"/>
<organism evidence="5 6">
    <name type="scientific">Bacillus cytotoxicus</name>
    <dbReference type="NCBI Taxonomy" id="580165"/>
    <lineage>
        <taxon>Bacteria</taxon>
        <taxon>Bacillati</taxon>
        <taxon>Bacillota</taxon>
        <taxon>Bacilli</taxon>
        <taxon>Bacillales</taxon>
        <taxon>Bacillaceae</taxon>
        <taxon>Bacillus</taxon>
        <taxon>Bacillus cereus group</taxon>
    </lineage>
</organism>
<dbReference type="GO" id="GO:0000976">
    <property type="term" value="F:transcription cis-regulatory region binding"/>
    <property type="evidence" value="ECO:0007669"/>
    <property type="project" value="TreeGrafter"/>
</dbReference>
<dbReference type="Proteomes" id="UP000242164">
    <property type="component" value="Unassembled WGS sequence"/>
</dbReference>
<dbReference type="EMBL" id="FMIK01000047">
    <property type="protein sequence ID" value="SCM01300.1"/>
    <property type="molecule type" value="Genomic_DNA"/>
</dbReference>
<dbReference type="InterPro" id="IPR046335">
    <property type="entry name" value="LacI/GalR-like_sensor"/>
</dbReference>
<proteinExistence type="predicted"/>
<evidence type="ECO:0000256" key="3">
    <source>
        <dbReference type="ARBA" id="ARBA00023163"/>
    </source>
</evidence>
<keyword evidence="1" id="KW-0805">Transcription regulation</keyword>
<dbReference type="Pfam" id="PF13377">
    <property type="entry name" value="Peripla_BP_3"/>
    <property type="match status" value="1"/>
</dbReference>
<dbReference type="Pfam" id="PF00356">
    <property type="entry name" value="LacI"/>
    <property type="match status" value="1"/>
</dbReference>
<dbReference type="SUPFAM" id="SSF47413">
    <property type="entry name" value="lambda repressor-like DNA-binding domains"/>
    <property type="match status" value="1"/>
</dbReference>
<reference evidence="5 6" key="1">
    <citation type="submission" date="2016-08" db="EMBL/GenBank/DDBJ databases">
        <authorList>
            <person name="Loux V."/>
            <person name="Rue O."/>
        </authorList>
    </citation>
    <scope>NUCLEOTIDE SEQUENCE [LARGE SCALE GENOMIC DNA]</scope>
    <source>
        <strain evidence="5 6">AFSSA_08CEB44bac</strain>
    </source>
</reference>
<keyword evidence="3" id="KW-0804">Transcription</keyword>